<dbReference type="Proteomes" id="UP000829398">
    <property type="component" value="Chromosome 2"/>
</dbReference>
<reference evidence="2" key="1">
    <citation type="journal article" date="2023" name="Hortic. Res.">
        <title>A chromosome-level phased genome enabling allele-level studies in sweet orange: a case study on citrus Huanglongbing tolerance.</title>
        <authorList>
            <person name="Wu B."/>
            <person name="Yu Q."/>
            <person name="Deng Z."/>
            <person name="Duan Y."/>
            <person name="Luo F."/>
            <person name="Gmitter F. Jr."/>
        </authorList>
    </citation>
    <scope>NUCLEOTIDE SEQUENCE [LARGE SCALE GENOMIC DNA]</scope>
    <source>
        <strain evidence="2">cv. Valencia</strain>
    </source>
</reference>
<keyword evidence="2" id="KW-1185">Reference proteome</keyword>
<dbReference type="EMBL" id="CM039171">
    <property type="protein sequence ID" value="KAH9795565.1"/>
    <property type="molecule type" value="Genomic_DNA"/>
</dbReference>
<accession>A0ACB8NDV8</accession>
<organism evidence="1 2">
    <name type="scientific">Citrus sinensis</name>
    <name type="common">Sweet orange</name>
    <name type="synonym">Citrus aurantium var. sinensis</name>
    <dbReference type="NCBI Taxonomy" id="2711"/>
    <lineage>
        <taxon>Eukaryota</taxon>
        <taxon>Viridiplantae</taxon>
        <taxon>Streptophyta</taxon>
        <taxon>Embryophyta</taxon>
        <taxon>Tracheophyta</taxon>
        <taxon>Spermatophyta</taxon>
        <taxon>Magnoliopsida</taxon>
        <taxon>eudicotyledons</taxon>
        <taxon>Gunneridae</taxon>
        <taxon>Pentapetalae</taxon>
        <taxon>rosids</taxon>
        <taxon>malvids</taxon>
        <taxon>Sapindales</taxon>
        <taxon>Rutaceae</taxon>
        <taxon>Aurantioideae</taxon>
        <taxon>Citrus</taxon>
    </lineage>
</organism>
<evidence type="ECO:0000313" key="1">
    <source>
        <dbReference type="EMBL" id="KAH9795565.1"/>
    </source>
</evidence>
<gene>
    <name evidence="1" type="ORF">KPL71_005257</name>
</gene>
<name>A0ACB8NDV8_CITSI</name>
<evidence type="ECO:0000313" key="2">
    <source>
        <dbReference type="Proteomes" id="UP000829398"/>
    </source>
</evidence>
<proteinExistence type="predicted"/>
<protein>
    <submittedName>
        <fullName evidence="1">Urease accessory protein D</fullName>
    </submittedName>
</protein>
<comment type="caution">
    <text evidence="1">The sequence shown here is derived from an EMBL/GenBank/DDBJ whole genome shotgun (WGS) entry which is preliminary data.</text>
</comment>
<sequence length="190" mass="20862">MESKIEAATGKLVVKKVGGKSTVTRCFSKYPLKFIIPNKVGSSETDAVWVYTLTYGGGIVSGDSISCEITVADACTAVLTTQASTKVYKSLGSKSSEQILEKQIFRVVLDSSLVIVDWITSGRHESGEKWDFELYRSTNHIFLEGDQPLFLDSVLLEQGNITNIAERMQDYQVIAMVILLGLASPWENAV</sequence>